<sequence length="444" mass="48214">MKTFKIIALLVSILSFAASCNIPDDGPVVQPPIEEGGNPTNPLPPEETPVNPADLLIDGIAFMNTNDPRIPYIAYHTNGAKTAMIDDDGDGFQELMVHSEDDFETVINVDKETGLPIKMCSSDGTLALYSFKEENTKLDLAIMRPGEPIVYARDLNSSPLANAARTSQNTSSSNCNLGPIGVTLRGVGYSWALGGLCEIRDGNGGVRQLDNISRRACQNTFRAIHGGLQIPVNEEKACKQLENQPAMLGLIPGYANCASENNASDCIAQGLLEIEDLIDNAESVFETIGEDTVALAYGALISGYGEVKVTLTWDTTSDIDLWVTEPDGNLIFFNEPQSASGGFLDFDDVDGFGPENIFWTENPPLGEYLVQVHYYGDNGEGATNYTVQLEVQGVVQQFQGTLEVEDQINTVAGFSTSSTSGRTMRIDQRYEVVMQTEELPLKRE</sequence>
<proteinExistence type="predicted"/>
<dbReference type="Gene3D" id="2.60.120.380">
    <property type="match status" value="1"/>
</dbReference>
<feature type="signal peptide" evidence="1">
    <location>
        <begin position="1"/>
        <end position="17"/>
    </location>
</feature>
<name>A0A5B7SWD3_9FLAO</name>
<evidence type="ECO:0000313" key="2">
    <source>
        <dbReference type="EMBL" id="QCX01639.1"/>
    </source>
</evidence>
<evidence type="ECO:0000313" key="3">
    <source>
        <dbReference type="Proteomes" id="UP000310017"/>
    </source>
</evidence>
<dbReference type="PROSITE" id="PS51257">
    <property type="entry name" value="PROKAR_LIPOPROTEIN"/>
    <property type="match status" value="1"/>
</dbReference>
<gene>
    <name evidence="2" type="ORF">FGM00_16535</name>
</gene>
<feature type="chain" id="PRO_5023060315" description="DUF2135 domain-containing protein" evidence="1">
    <location>
        <begin position="18"/>
        <end position="444"/>
    </location>
</feature>
<keyword evidence="1" id="KW-0732">Signal</keyword>
<accession>A0A5B7SWD3</accession>
<dbReference type="EMBL" id="CP040710">
    <property type="protein sequence ID" value="QCX01639.1"/>
    <property type="molecule type" value="Genomic_DNA"/>
</dbReference>
<keyword evidence="3" id="KW-1185">Reference proteome</keyword>
<dbReference type="RefSeq" id="WP_138853976.1">
    <property type="nucleotide sequence ID" value="NZ_CP040710.1"/>
</dbReference>
<dbReference type="KEGG" id="asag:FGM00_16535"/>
<dbReference type="OrthoDB" id="266279at2"/>
<dbReference type="AlphaFoldDB" id="A0A5B7SWD3"/>
<evidence type="ECO:0008006" key="4">
    <source>
        <dbReference type="Google" id="ProtNLM"/>
    </source>
</evidence>
<protein>
    <recommendedName>
        <fullName evidence="4">DUF2135 domain-containing protein</fullName>
    </recommendedName>
</protein>
<organism evidence="2 3">
    <name type="scientific">Aggregatimonas sangjinii</name>
    <dbReference type="NCBI Taxonomy" id="2583587"/>
    <lineage>
        <taxon>Bacteria</taxon>
        <taxon>Pseudomonadati</taxon>
        <taxon>Bacteroidota</taxon>
        <taxon>Flavobacteriia</taxon>
        <taxon>Flavobacteriales</taxon>
        <taxon>Flavobacteriaceae</taxon>
        <taxon>Aggregatimonas</taxon>
    </lineage>
</organism>
<dbReference type="Proteomes" id="UP000310017">
    <property type="component" value="Chromosome"/>
</dbReference>
<evidence type="ECO:0000256" key="1">
    <source>
        <dbReference type="SAM" id="SignalP"/>
    </source>
</evidence>
<reference evidence="2 3" key="1">
    <citation type="submission" date="2019-05" db="EMBL/GenBank/DDBJ databases">
        <title>Genome sequencing of F202Z8.</title>
        <authorList>
            <person name="Kwon Y.M."/>
        </authorList>
    </citation>
    <scope>NUCLEOTIDE SEQUENCE [LARGE SCALE GENOMIC DNA]</scope>
    <source>
        <strain evidence="2 3">F202Z8</strain>
    </source>
</reference>